<evidence type="ECO:0000313" key="8">
    <source>
        <dbReference type="Proteomes" id="UP000093514"/>
    </source>
</evidence>
<organism evidence="7 8">
    <name type="scientific">Orenia metallireducens</name>
    <dbReference type="NCBI Taxonomy" id="1413210"/>
    <lineage>
        <taxon>Bacteria</taxon>
        <taxon>Bacillati</taxon>
        <taxon>Bacillota</taxon>
        <taxon>Clostridia</taxon>
        <taxon>Halanaerobiales</taxon>
        <taxon>Halobacteroidaceae</taxon>
        <taxon>Orenia</taxon>
    </lineage>
</organism>
<dbReference type="CDD" id="cd16098">
    <property type="entry name" value="FliS"/>
    <property type="match status" value="1"/>
</dbReference>
<dbReference type="InterPro" id="IPR036584">
    <property type="entry name" value="FliS_sf"/>
</dbReference>
<dbReference type="GO" id="GO:0071973">
    <property type="term" value="P:bacterial-type flagellum-dependent cell motility"/>
    <property type="evidence" value="ECO:0007669"/>
    <property type="project" value="TreeGrafter"/>
</dbReference>
<keyword evidence="7" id="KW-0966">Cell projection</keyword>
<evidence type="ECO:0000256" key="6">
    <source>
        <dbReference type="PIRNR" id="PIRNR039090"/>
    </source>
</evidence>
<dbReference type="GO" id="GO:0044780">
    <property type="term" value="P:bacterial-type flagellum assembly"/>
    <property type="evidence" value="ECO:0007669"/>
    <property type="project" value="InterPro"/>
</dbReference>
<comment type="subcellular location">
    <subcellularLocation>
        <location evidence="1 6">Cytoplasm</location>
        <location evidence="1 6">Cytosol</location>
    </subcellularLocation>
</comment>
<dbReference type="EMBL" id="LWDV01000007">
    <property type="protein sequence ID" value="OCL27608.1"/>
    <property type="molecule type" value="Genomic_DNA"/>
</dbReference>
<keyword evidence="4 6" id="KW-1005">Bacterial flagellum biogenesis</keyword>
<proteinExistence type="inferred from homology"/>
<dbReference type="PANTHER" id="PTHR34773">
    <property type="entry name" value="FLAGELLAR SECRETION CHAPERONE FLIS"/>
    <property type="match status" value="1"/>
</dbReference>
<dbReference type="NCBIfam" id="TIGR00208">
    <property type="entry name" value="fliS"/>
    <property type="match status" value="1"/>
</dbReference>
<dbReference type="Proteomes" id="UP000093514">
    <property type="component" value="Unassembled WGS sequence"/>
</dbReference>
<sequence>MTNNPYQKYKNAQYETASPEQLLLMLYNGAIKFGRQAKEALENGDIQLSNNRLKRVQAIISELIVTLDMEKGGEIAENLYSLYEYMNRRLIQANIRKDSEIVEEVLGLLQDLKEGWEDAIKQLKPGQMRRNGNLSIHR</sequence>
<evidence type="ECO:0000256" key="3">
    <source>
        <dbReference type="ARBA" id="ARBA00022490"/>
    </source>
</evidence>
<dbReference type="PANTHER" id="PTHR34773:SF1">
    <property type="entry name" value="FLAGELLAR SECRETION CHAPERONE FLIS"/>
    <property type="match status" value="1"/>
</dbReference>
<dbReference type="Gene3D" id="1.20.120.340">
    <property type="entry name" value="Flagellar protein FliS"/>
    <property type="match status" value="1"/>
</dbReference>
<evidence type="ECO:0000256" key="1">
    <source>
        <dbReference type="ARBA" id="ARBA00004514"/>
    </source>
</evidence>
<dbReference type="Pfam" id="PF02561">
    <property type="entry name" value="FliS"/>
    <property type="match status" value="1"/>
</dbReference>
<reference evidence="8" key="1">
    <citation type="submission" date="2016-07" db="EMBL/GenBank/DDBJ databases">
        <authorList>
            <person name="Florea S."/>
            <person name="Webb J.S."/>
            <person name="Jaromczyk J."/>
            <person name="Schardl C.L."/>
        </authorList>
    </citation>
    <scope>NUCLEOTIDE SEQUENCE [LARGE SCALE GENOMIC DNA]</scope>
    <source>
        <strain evidence="8">Z6</strain>
    </source>
</reference>
<keyword evidence="8" id="KW-1185">Reference proteome</keyword>
<keyword evidence="7" id="KW-0969">Cilium</keyword>
<comment type="caution">
    <text evidence="7">The sequence shown here is derived from an EMBL/GenBank/DDBJ whole genome shotgun (WGS) entry which is preliminary data.</text>
</comment>
<evidence type="ECO:0000256" key="4">
    <source>
        <dbReference type="ARBA" id="ARBA00022795"/>
    </source>
</evidence>
<accession>A0A1C0AB85</accession>
<gene>
    <name evidence="7" type="ORF">U472_03380</name>
</gene>
<evidence type="ECO:0000256" key="2">
    <source>
        <dbReference type="ARBA" id="ARBA00008787"/>
    </source>
</evidence>
<name>A0A1C0AB85_9FIRM</name>
<keyword evidence="3 6" id="KW-0963">Cytoplasm</keyword>
<dbReference type="PIRSF" id="PIRSF039090">
    <property type="entry name" value="Flis"/>
    <property type="match status" value="1"/>
</dbReference>
<comment type="similarity">
    <text evidence="2 6">Belongs to the FliS family.</text>
</comment>
<dbReference type="InterPro" id="IPR003713">
    <property type="entry name" value="FliS"/>
</dbReference>
<evidence type="ECO:0000313" key="7">
    <source>
        <dbReference type="EMBL" id="OCL27608.1"/>
    </source>
</evidence>
<keyword evidence="5" id="KW-0143">Chaperone</keyword>
<protein>
    <recommendedName>
        <fullName evidence="6">Flagellar secretion chaperone FliS</fullName>
    </recommendedName>
</protein>
<keyword evidence="7" id="KW-0282">Flagellum</keyword>
<evidence type="ECO:0000256" key="5">
    <source>
        <dbReference type="ARBA" id="ARBA00023186"/>
    </source>
</evidence>
<dbReference type="GO" id="GO:0005829">
    <property type="term" value="C:cytosol"/>
    <property type="evidence" value="ECO:0007669"/>
    <property type="project" value="UniProtKB-SubCell"/>
</dbReference>
<dbReference type="AlphaFoldDB" id="A0A1C0AB85"/>
<reference evidence="7 8" key="2">
    <citation type="submission" date="2016-08" db="EMBL/GenBank/DDBJ databases">
        <title>Orenia metallireducens sp. nov. strain Z6, a Novel Metal-reducing Firmicute from the Deep Subsurface.</title>
        <authorList>
            <person name="Maxim B.I."/>
            <person name="Kenneth K."/>
            <person name="Flynn T.M."/>
            <person name="Oloughlin E.J."/>
            <person name="Locke R.A."/>
            <person name="Weber J.R."/>
            <person name="Egan S.M."/>
            <person name="Mackie R.I."/>
            <person name="Cann I.K."/>
        </authorList>
    </citation>
    <scope>NUCLEOTIDE SEQUENCE [LARGE SCALE GENOMIC DNA]</scope>
    <source>
        <strain evidence="7 8">Z6</strain>
    </source>
</reference>
<dbReference type="SUPFAM" id="SSF101116">
    <property type="entry name" value="Flagellar export chaperone FliS"/>
    <property type="match status" value="1"/>
</dbReference>
<dbReference type="OrthoDB" id="1524959at2"/>
<dbReference type="RefSeq" id="WP_068715520.1">
    <property type="nucleotide sequence ID" value="NZ_LWDV01000007.1"/>
</dbReference>